<feature type="binding site" evidence="9">
    <location>
        <position position="88"/>
    </location>
    <ligand>
        <name>Mg(2+)</name>
        <dbReference type="ChEBI" id="CHEBI:18420"/>
        <label>1</label>
        <note>catalytic</note>
    </ligand>
</feature>
<dbReference type="RefSeq" id="WP_108222652.1">
    <property type="nucleotide sequence ID" value="NZ_CP090021.1"/>
</dbReference>
<evidence type="ECO:0000256" key="8">
    <source>
        <dbReference type="ARBA" id="ARBA00022842"/>
    </source>
</evidence>
<keyword evidence="7" id="KW-0378">Hydrolase</keyword>
<accession>A0A2T5JNG1</accession>
<evidence type="ECO:0000256" key="1">
    <source>
        <dbReference type="ARBA" id="ARBA00001033"/>
    </source>
</evidence>
<dbReference type="FunFam" id="3.30.540.10:FF:000003">
    <property type="entry name" value="Inositol-1-monophosphatase"/>
    <property type="match status" value="1"/>
</dbReference>
<evidence type="ECO:0000256" key="3">
    <source>
        <dbReference type="ARBA" id="ARBA00009759"/>
    </source>
</evidence>
<evidence type="ECO:0000256" key="6">
    <source>
        <dbReference type="ARBA" id="ARBA00022723"/>
    </source>
</evidence>
<dbReference type="PANTHER" id="PTHR20854:SF4">
    <property type="entry name" value="INOSITOL-1-MONOPHOSPHATASE-RELATED"/>
    <property type="match status" value="1"/>
</dbReference>
<evidence type="ECO:0000256" key="5">
    <source>
        <dbReference type="ARBA" id="ARBA00019784"/>
    </source>
</evidence>
<dbReference type="GO" id="GO:0006020">
    <property type="term" value="P:inositol metabolic process"/>
    <property type="evidence" value="ECO:0007669"/>
    <property type="project" value="TreeGrafter"/>
</dbReference>
<name>A0A2T5JNG1_9RHOB</name>
<comment type="caution">
    <text evidence="10">The sequence shown here is derived from an EMBL/GenBank/DDBJ whole genome shotgun (WGS) entry which is preliminary data.</text>
</comment>
<dbReference type="AlphaFoldDB" id="A0A2T5JNG1"/>
<dbReference type="OrthoDB" id="9785695at2"/>
<evidence type="ECO:0000256" key="9">
    <source>
        <dbReference type="PIRSR" id="PIRSR600760-2"/>
    </source>
</evidence>
<feature type="binding site" evidence="9">
    <location>
        <position position="90"/>
    </location>
    <ligand>
        <name>Mg(2+)</name>
        <dbReference type="ChEBI" id="CHEBI:18420"/>
        <label>2</label>
    </ligand>
</feature>
<dbReference type="InterPro" id="IPR000760">
    <property type="entry name" value="Inositol_monophosphatase-like"/>
</dbReference>
<evidence type="ECO:0000256" key="4">
    <source>
        <dbReference type="ARBA" id="ARBA00013106"/>
    </source>
</evidence>
<keyword evidence="11" id="KW-1185">Reference proteome</keyword>
<evidence type="ECO:0000313" key="11">
    <source>
        <dbReference type="Proteomes" id="UP000244060"/>
    </source>
</evidence>
<dbReference type="GO" id="GO:0007165">
    <property type="term" value="P:signal transduction"/>
    <property type="evidence" value="ECO:0007669"/>
    <property type="project" value="TreeGrafter"/>
</dbReference>
<dbReference type="Gene3D" id="3.40.190.80">
    <property type="match status" value="1"/>
</dbReference>
<dbReference type="PANTHER" id="PTHR20854">
    <property type="entry name" value="INOSITOL MONOPHOSPHATASE"/>
    <property type="match status" value="1"/>
</dbReference>
<dbReference type="EC" id="3.1.3.25" evidence="4"/>
<evidence type="ECO:0000256" key="7">
    <source>
        <dbReference type="ARBA" id="ARBA00022801"/>
    </source>
</evidence>
<dbReference type="GO" id="GO:0046872">
    <property type="term" value="F:metal ion binding"/>
    <property type="evidence" value="ECO:0007669"/>
    <property type="project" value="UniProtKB-KW"/>
</dbReference>
<dbReference type="EMBL" id="QAOT01000034">
    <property type="protein sequence ID" value="PTR08737.1"/>
    <property type="molecule type" value="Genomic_DNA"/>
</dbReference>
<keyword evidence="8 9" id="KW-0460">Magnesium</keyword>
<keyword evidence="6 9" id="KW-0479">Metal-binding</keyword>
<feature type="binding site" evidence="9">
    <location>
        <position position="91"/>
    </location>
    <ligand>
        <name>Mg(2+)</name>
        <dbReference type="ChEBI" id="CHEBI:18420"/>
        <label>1</label>
        <note>catalytic</note>
    </ligand>
</feature>
<reference evidence="10 11" key="1">
    <citation type="submission" date="2018-04" db="EMBL/GenBank/DDBJ databases">
        <title>Genomic Encyclopedia of Type Strains, Phase III (KMG-III): the genomes of soil and plant-associated and newly described type strains.</title>
        <authorList>
            <person name="Whitman W."/>
        </authorList>
    </citation>
    <scope>NUCLEOTIDE SEQUENCE [LARGE SCALE GENOMIC DNA]</scope>
    <source>
        <strain evidence="10 11">KA25</strain>
    </source>
</reference>
<feature type="binding site" evidence="9">
    <location>
        <position position="72"/>
    </location>
    <ligand>
        <name>Mg(2+)</name>
        <dbReference type="ChEBI" id="CHEBI:18420"/>
        <label>1</label>
        <note>catalytic</note>
    </ligand>
</feature>
<dbReference type="PRINTS" id="PR00377">
    <property type="entry name" value="IMPHPHTASES"/>
</dbReference>
<feature type="binding site" evidence="9">
    <location>
        <position position="214"/>
    </location>
    <ligand>
        <name>Mg(2+)</name>
        <dbReference type="ChEBI" id="CHEBI:18420"/>
        <label>1</label>
        <note>catalytic</note>
    </ligand>
</feature>
<organism evidence="10 11">
    <name type="scientific">Cereibacter azotoformans</name>
    <dbReference type="NCBI Taxonomy" id="43057"/>
    <lineage>
        <taxon>Bacteria</taxon>
        <taxon>Pseudomonadati</taxon>
        <taxon>Pseudomonadota</taxon>
        <taxon>Alphaproteobacteria</taxon>
        <taxon>Rhodobacterales</taxon>
        <taxon>Paracoccaceae</taxon>
        <taxon>Cereibacter</taxon>
    </lineage>
</organism>
<evidence type="ECO:0000313" key="10">
    <source>
        <dbReference type="EMBL" id="PTR08737.1"/>
    </source>
</evidence>
<gene>
    <name evidence="10" type="ORF">C8J28_13425</name>
</gene>
<dbReference type="SUPFAM" id="SSF56655">
    <property type="entry name" value="Carbohydrate phosphatase"/>
    <property type="match status" value="1"/>
</dbReference>
<dbReference type="Proteomes" id="UP000244060">
    <property type="component" value="Unassembled WGS sequence"/>
</dbReference>
<protein>
    <recommendedName>
        <fullName evidence="5">Inositol-1-monophosphatase</fullName>
        <ecNumber evidence="4">3.1.3.25</ecNumber>
    </recommendedName>
</protein>
<dbReference type="Gene3D" id="3.30.540.10">
    <property type="entry name" value="Fructose-1,6-Bisphosphatase, subunit A, domain 1"/>
    <property type="match status" value="1"/>
</dbReference>
<comment type="similarity">
    <text evidence="3">Belongs to the inositol monophosphatase superfamily.</text>
</comment>
<dbReference type="CDD" id="cd01643">
    <property type="entry name" value="Bacterial_IMPase_like_2"/>
    <property type="match status" value="1"/>
</dbReference>
<sequence length="264" mass="28123">MTDPVGDRLALACEVAAEAGRLALDFFARRESLAVEAKASPQDIVSRADREVETLIRRRLSERHPEDGFLGEEHGAQAGTSGFTWVIDPIDGTAPFLAGLPHWCVVLALQQDGRTVAGVIEHPLARETFTARRGGGAFLNGERLHARADLRIGNCNVALGASHRTPPDVAAALVRELMRRGGMFYRNGSGAIMLASVAAGRLGGYYEPHMNPWDCLAAMLMVEETQGLASPFPEDASGGMVLVAAPNVWEDLTAVVKAAEGQAG</sequence>
<evidence type="ECO:0000256" key="2">
    <source>
        <dbReference type="ARBA" id="ARBA00001946"/>
    </source>
</evidence>
<comment type="catalytic activity">
    <reaction evidence="1">
        <text>a myo-inositol phosphate + H2O = myo-inositol + phosphate</text>
        <dbReference type="Rhea" id="RHEA:24056"/>
        <dbReference type="ChEBI" id="CHEBI:15377"/>
        <dbReference type="ChEBI" id="CHEBI:17268"/>
        <dbReference type="ChEBI" id="CHEBI:43474"/>
        <dbReference type="ChEBI" id="CHEBI:84139"/>
        <dbReference type="EC" id="3.1.3.25"/>
    </reaction>
</comment>
<dbReference type="Pfam" id="PF00459">
    <property type="entry name" value="Inositol_P"/>
    <property type="match status" value="1"/>
</dbReference>
<proteinExistence type="inferred from homology"/>
<comment type="cofactor">
    <cofactor evidence="2 9">
        <name>Mg(2+)</name>
        <dbReference type="ChEBI" id="CHEBI:18420"/>
    </cofactor>
</comment>
<dbReference type="GO" id="GO:0008934">
    <property type="term" value="F:inositol monophosphate 1-phosphatase activity"/>
    <property type="evidence" value="ECO:0007669"/>
    <property type="project" value="TreeGrafter"/>
</dbReference>